<comment type="subcellular location">
    <subcellularLocation>
        <location evidence="1">Nucleus</location>
    </subcellularLocation>
</comment>
<dbReference type="EMBL" id="JAQIZT010000001">
    <property type="protein sequence ID" value="KAJ7010093.1"/>
    <property type="molecule type" value="Genomic_DNA"/>
</dbReference>
<sequence length="209" mass="23582">MGRKKVELKRIENKSSRQVTFSKRRNGLIKKAHELSVLCDVQVAVLTFSNGGKLYEFSSVGSIAKILERYKSHSEVMATSSKDANDSEVYFGKYTNLKSVAEILQIPQRKLEGSCPGEQTLSEFVQQATQLDAALKYVRARKMQLMLESVKSLQDKNAFCSQQEKMLKEENQQLQKQIVAMKKGGEIYNGKVDHPLGHPPQQTTLCLLK</sequence>
<reference evidence="9 10" key="1">
    <citation type="journal article" date="2023" name="Mol. Ecol. Resour.">
        <title>Chromosome-level genome assembly of a triploid poplar Populus alba 'Berolinensis'.</title>
        <authorList>
            <person name="Chen S."/>
            <person name="Yu Y."/>
            <person name="Wang X."/>
            <person name="Wang S."/>
            <person name="Zhang T."/>
            <person name="Zhou Y."/>
            <person name="He R."/>
            <person name="Meng N."/>
            <person name="Wang Y."/>
            <person name="Liu W."/>
            <person name="Liu Z."/>
            <person name="Liu J."/>
            <person name="Guo Q."/>
            <person name="Huang H."/>
            <person name="Sederoff R.R."/>
            <person name="Wang G."/>
            <person name="Qu G."/>
            <person name="Chen S."/>
        </authorList>
    </citation>
    <scope>NUCLEOTIDE SEQUENCE [LARGE SCALE GENOMIC DNA]</scope>
    <source>
        <strain evidence="9">SC-2020</strain>
    </source>
</reference>
<comment type="caution">
    <text evidence="9">The sequence shown here is derived from an EMBL/GenBank/DDBJ whole genome shotgun (WGS) entry which is preliminary data.</text>
</comment>
<keyword evidence="4" id="KW-0804">Transcription</keyword>
<dbReference type="GO" id="GO:0003700">
    <property type="term" value="F:DNA-binding transcription factor activity"/>
    <property type="evidence" value="ECO:0007669"/>
    <property type="project" value="InterPro"/>
</dbReference>
<proteinExistence type="predicted"/>
<dbReference type="InterPro" id="IPR002100">
    <property type="entry name" value="TF_MADSbox"/>
</dbReference>
<dbReference type="Pfam" id="PF01486">
    <property type="entry name" value="K-box"/>
    <property type="match status" value="1"/>
</dbReference>
<dbReference type="PROSITE" id="PS50066">
    <property type="entry name" value="MADS_BOX_2"/>
    <property type="match status" value="1"/>
</dbReference>
<feature type="domain" description="K-box" evidence="8">
    <location>
        <begin position="87"/>
        <end position="184"/>
    </location>
</feature>
<dbReference type="FunFam" id="3.40.1810.10:FF:000003">
    <property type="entry name" value="MADS-box transcription factor MADS-MC"/>
    <property type="match status" value="1"/>
</dbReference>
<evidence type="ECO:0000256" key="1">
    <source>
        <dbReference type="ARBA" id="ARBA00004123"/>
    </source>
</evidence>
<dbReference type="PROSITE" id="PS51297">
    <property type="entry name" value="K_BOX"/>
    <property type="match status" value="1"/>
</dbReference>
<dbReference type="PRINTS" id="PR00404">
    <property type="entry name" value="MADSDOMAIN"/>
</dbReference>
<dbReference type="PANTHER" id="PTHR48019">
    <property type="entry name" value="SERUM RESPONSE FACTOR HOMOLOG"/>
    <property type="match status" value="1"/>
</dbReference>
<evidence type="ECO:0000256" key="4">
    <source>
        <dbReference type="ARBA" id="ARBA00023163"/>
    </source>
</evidence>
<evidence type="ECO:0000313" key="10">
    <source>
        <dbReference type="Proteomes" id="UP001164929"/>
    </source>
</evidence>
<dbReference type="GO" id="GO:0045944">
    <property type="term" value="P:positive regulation of transcription by RNA polymerase II"/>
    <property type="evidence" value="ECO:0007669"/>
    <property type="project" value="InterPro"/>
</dbReference>
<keyword evidence="10" id="KW-1185">Reference proteome</keyword>
<dbReference type="AlphaFoldDB" id="A0AAD6RJB4"/>
<dbReference type="GO" id="GO:0046983">
    <property type="term" value="F:protein dimerization activity"/>
    <property type="evidence" value="ECO:0007669"/>
    <property type="project" value="InterPro"/>
</dbReference>
<feature type="domain" description="MADS-box" evidence="7">
    <location>
        <begin position="1"/>
        <end position="61"/>
    </location>
</feature>
<protein>
    <submittedName>
        <fullName evidence="9">MADS-box protein J2-like</fullName>
    </submittedName>
</protein>
<keyword evidence="3" id="KW-0238">DNA-binding</keyword>
<feature type="coiled-coil region" evidence="6">
    <location>
        <begin position="157"/>
        <end position="184"/>
    </location>
</feature>
<dbReference type="InterPro" id="IPR050142">
    <property type="entry name" value="MADS-box/MEF2_TF"/>
</dbReference>
<dbReference type="Proteomes" id="UP001164929">
    <property type="component" value="Chromosome 1"/>
</dbReference>
<evidence type="ECO:0000256" key="6">
    <source>
        <dbReference type="SAM" id="Coils"/>
    </source>
</evidence>
<dbReference type="SMART" id="SM00432">
    <property type="entry name" value="MADS"/>
    <property type="match status" value="1"/>
</dbReference>
<accession>A0AAD6RJB4</accession>
<dbReference type="GO" id="GO:0000977">
    <property type="term" value="F:RNA polymerase II transcription regulatory region sequence-specific DNA binding"/>
    <property type="evidence" value="ECO:0007669"/>
    <property type="project" value="InterPro"/>
</dbReference>
<evidence type="ECO:0000256" key="2">
    <source>
        <dbReference type="ARBA" id="ARBA00023015"/>
    </source>
</evidence>
<dbReference type="GO" id="GO:0005634">
    <property type="term" value="C:nucleus"/>
    <property type="evidence" value="ECO:0007669"/>
    <property type="project" value="UniProtKB-SubCell"/>
</dbReference>
<evidence type="ECO:0000313" key="9">
    <source>
        <dbReference type="EMBL" id="KAJ7010093.1"/>
    </source>
</evidence>
<keyword evidence="6" id="KW-0175">Coiled coil</keyword>
<gene>
    <name evidence="9" type="ORF">NC653_000735</name>
</gene>
<evidence type="ECO:0000259" key="8">
    <source>
        <dbReference type="PROSITE" id="PS51297"/>
    </source>
</evidence>
<dbReference type="CDD" id="cd00265">
    <property type="entry name" value="MADS_MEF2_like"/>
    <property type="match status" value="1"/>
</dbReference>
<name>A0AAD6RJB4_9ROSI</name>
<keyword evidence="2" id="KW-0805">Transcription regulation</keyword>
<keyword evidence="5" id="KW-0539">Nucleus</keyword>
<evidence type="ECO:0000259" key="7">
    <source>
        <dbReference type="PROSITE" id="PS50066"/>
    </source>
</evidence>
<dbReference type="InterPro" id="IPR036879">
    <property type="entry name" value="TF_MADSbox_sf"/>
</dbReference>
<dbReference type="SUPFAM" id="SSF55455">
    <property type="entry name" value="SRF-like"/>
    <property type="match status" value="1"/>
</dbReference>
<organism evidence="9 10">
    <name type="scientific">Populus alba x Populus x berolinensis</name>
    <dbReference type="NCBI Taxonomy" id="444605"/>
    <lineage>
        <taxon>Eukaryota</taxon>
        <taxon>Viridiplantae</taxon>
        <taxon>Streptophyta</taxon>
        <taxon>Embryophyta</taxon>
        <taxon>Tracheophyta</taxon>
        <taxon>Spermatophyta</taxon>
        <taxon>Magnoliopsida</taxon>
        <taxon>eudicotyledons</taxon>
        <taxon>Gunneridae</taxon>
        <taxon>Pentapetalae</taxon>
        <taxon>rosids</taxon>
        <taxon>fabids</taxon>
        <taxon>Malpighiales</taxon>
        <taxon>Salicaceae</taxon>
        <taxon>Saliceae</taxon>
        <taxon>Populus</taxon>
    </lineage>
</organism>
<dbReference type="Pfam" id="PF00319">
    <property type="entry name" value="SRF-TF"/>
    <property type="match status" value="1"/>
</dbReference>
<dbReference type="Gene3D" id="3.40.1810.10">
    <property type="entry name" value="Transcription factor, MADS-box"/>
    <property type="match status" value="1"/>
</dbReference>
<evidence type="ECO:0000256" key="5">
    <source>
        <dbReference type="ARBA" id="ARBA00023242"/>
    </source>
</evidence>
<evidence type="ECO:0000256" key="3">
    <source>
        <dbReference type="ARBA" id="ARBA00023125"/>
    </source>
</evidence>
<dbReference type="InterPro" id="IPR033896">
    <property type="entry name" value="MEF2-like_N"/>
</dbReference>
<dbReference type="InterPro" id="IPR002487">
    <property type="entry name" value="TF_Kbox"/>
</dbReference>